<accession>A0A2U3KM07</accession>
<feature type="transmembrane region" description="Helical" evidence="1">
    <location>
        <begin position="52"/>
        <end position="71"/>
    </location>
</feature>
<evidence type="ECO:0000313" key="2">
    <source>
        <dbReference type="EMBL" id="SPF40676.1"/>
    </source>
</evidence>
<evidence type="ECO:0000256" key="1">
    <source>
        <dbReference type="SAM" id="Phobius"/>
    </source>
</evidence>
<feature type="transmembrane region" description="Helical" evidence="1">
    <location>
        <begin position="92"/>
        <end position="113"/>
    </location>
</feature>
<feature type="transmembrane region" description="Helical" evidence="1">
    <location>
        <begin position="285"/>
        <end position="312"/>
    </location>
</feature>
<feature type="transmembrane region" description="Helical" evidence="1">
    <location>
        <begin position="182"/>
        <end position="200"/>
    </location>
</feature>
<dbReference type="AlphaFoldDB" id="A0A2U3KM07"/>
<name>A0A2U3KM07_9BACT</name>
<reference evidence="3" key="1">
    <citation type="submission" date="2018-02" db="EMBL/GenBank/DDBJ databases">
        <authorList>
            <person name="Hausmann B."/>
        </authorList>
    </citation>
    <scope>NUCLEOTIDE SEQUENCE [LARGE SCALE GENOMIC DNA]</scope>
    <source>
        <strain evidence="3">Peat soil MAG SbA1</strain>
    </source>
</reference>
<gene>
    <name evidence="2" type="ORF">SBA1_320006</name>
</gene>
<feature type="transmembrane region" description="Helical" evidence="1">
    <location>
        <begin position="153"/>
        <end position="170"/>
    </location>
</feature>
<proteinExistence type="predicted"/>
<dbReference type="Proteomes" id="UP000238701">
    <property type="component" value="Unassembled WGS sequence"/>
</dbReference>
<feature type="transmembrane region" description="Helical" evidence="1">
    <location>
        <begin position="493"/>
        <end position="514"/>
    </location>
</feature>
<keyword evidence="1" id="KW-1133">Transmembrane helix</keyword>
<feature type="transmembrane region" description="Helical" evidence="1">
    <location>
        <begin position="399"/>
        <end position="420"/>
    </location>
</feature>
<protein>
    <submittedName>
        <fullName evidence="2">Uncharacterized protein</fullName>
    </submittedName>
</protein>
<feature type="transmembrane region" description="Helical" evidence="1">
    <location>
        <begin position="125"/>
        <end position="146"/>
    </location>
</feature>
<sequence>MNAKTMRIHKEARSLFWPWCAVMIAGALPLLEQSHSAQMGGPVWGVHYLIEPASFLGFFLGIPLLATLSLGNEFQYRTMSLLLSQPVVRMEIWGEKMTVTIVAALSATLVFGVSWRSALDQAPDLWMAAGAWIIAMIASALFWTLFARSTLGGMVLAGGIHYFFFIPWLFRRDWSPETMTARSIAAFLVLGYAGVMLWLGRRTLARFQVTGGMAGDDLLMAGPRVMPEALAGLLRCRPTGAVLNLIRKELRLLRPLWLIAPLGLVGWMCLSMLGKLERGSVPAMIMANGSVAVVIAVTPLIAVLAGALSLGEERSSGMHSWHMALPVSARRQWLIKLCTALFAGLVCSVLLPILVLDLFGSPSMFVDVHGGTVWAAAILLLSFASFWCACAVNGTVRAALWVFPAMGALLVAGGFGNWVAPKLVDLAVSRFDPFTDFRFTNAVSNLQSVVILATPLRVITLLLVPTLVIAVIQSYRMFREQIQDSILSVTRKLLPLAIAAFLGSFSLMALYALVADARQQMWTMFRETHEAIEKIQPGTAKLDATHPLQLTAEDLVKAAPLSERTQRWLRNSSISVAADKPHSGARYCCGENSRGIRFAPDKDYLSYQAVIHLPSGADCTISFQPGRGNGFLGGVCK</sequence>
<feature type="transmembrane region" description="Helical" evidence="1">
    <location>
        <begin position="256"/>
        <end position="273"/>
    </location>
</feature>
<evidence type="ECO:0000313" key="3">
    <source>
        <dbReference type="Proteomes" id="UP000238701"/>
    </source>
</evidence>
<dbReference type="EMBL" id="OMOD01000125">
    <property type="protein sequence ID" value="SPF40676.1"/>
    <property type="molecule type" value="Genomic_DNA"/>
</dbReference>
<organism evidence="2 3">
    <name type="scientific">Candidatus Sulfotelmatobacter kueseliae</name>
    <dbReference type="NCBI Taxonomy" id="2042962"/>
    <lineage>
        <taxon>Bacteria</taxon>
        <taxon>Pseudomonadati</taxon>
        <taxon>Acidobacteriota</taxon>
        <taxon>Terriglobia</taxon>
        <taxon>Terriglobales</taxon>
        <taxon>Candidatus Korobacteraceae</taxon>
        <taxon>Candidatus Sulfotelmatobacter</taxon>
    </lineage>
</organism>
<feature type="transmembrane region" description="Helical" evidence="1">
    <location>
        <begin position="449"/>
        <end position="472"/>
    </location>
</feature>
<feature type="transmembrane region" description="Helical" evidence="1">
    <location>
        <begin position="333"/>
        <end position="353"/>
    </location>
</feature>
<feature type="transmembrane region" description="Helical" evidence="1">
    <location>
        <begin position="373"/>
        <end position="392"/>
    </location>
</feature>
<keyword evidence="1" id="KW-0472">Membrane</keyword>
<keyword evidence="1" id="KW-0812">Transmembrane</keyword>